<dbReference type="Gene3D" id="3.10.310.70">
    <property type="match status" value="1"/>
</dbReference>
<dbReference type="Pfam" id="PF07969">
    <property type="entry name" value="Amidohydro_3"/>
    <property type="match status" value="1"/>
</dbReference>
<gene>
    <name evidence="2" type="ORF">HHU12_07235</name>
</gene>
<dbReference type="GO" id="GO:0016810">
    <property type="term" value="F:hydrolase activity, acting on carbon-nitrogen (but not peptide) bonds"/>
    <property type="evidence" value="ECO:0007669"/>
    <property type="project" value="InterPro"/>
</dbReference>
<dbReference type="InterPro" id="IPR013108">
    <property type="entry name" value="Amidohydro_3"/>
</dbReference>
<dbReference type="SUPFAM" id="SSF51338">
    <property type="entry name" value="Composite domain of metallo-dependent hydrolases"/>
    <property type="match status" value="1"/>
</dbReference>
<dbReference type="InterPro" id="IPR032466">
    <property type="entry name" value="Metal_Hydrolase"/>
</dbReference>
<organism evidence="2 3">
    <name type="scientific">Flammeovirga aprica JL-4</name>
    <dbReference type="NCBI Taxonomy" id="694437"/>
    <lineage>
        <taxon>Bacteria</taxon>
        <taxon>Pseudomonadati</taxon>
        <taxon>Bacteroidota</taxon>
        <taxon>Cytophagia</taxon>
        <taxon>Cytophagales</taxon>
        <taxon>Flammeovirgaceae</taxon>
        <taxon>Flammeovirga</taxon>
    </lineage>
</organism>
<keyword evidence="3" id="KW-1185">Reference proteome</keyword>
<evidence type="ECO:0000313" key="2">
    <source>
        <dbReference type="EMBL" id="NME67750.1"/>
    </source>
</evidence>
<dbReference type="Gene3D" id="2.30.40.10">
    <property type="entry name" value="Urease, subunit C, domain 1"/>
    <property type="match status" value="1"/>
</dbReference>
<comment type="caution">
    <text evidence="2">The sequence shown here is derived from an EMBL/GenBank/DDBJ whole genome shotgun (WGS) entry which is preliminary data.</text>
</comment>
<dbReference type="AlphaFoldDB" id="A0A7X9P1J7"/>
<dbReference type="Proteomes" id="UP000576082">
    <property type="component" value="Unassembled WGS sequence"/>
</dbReference>
<accession>A0A7X9P1J7</accession>
<dbReference type="InterPro" id="IPR011059">
    <property type="entry name" value="Metal-dep_hydrolase_composite"/>
</dbReference>
<reference evidence="2 3" key="1">
    <citation type="submission" date="2020-04" db="EMBL/GenBank/DDBJ databases">
        <title>Flammeovirga sp. SR4, a novel species isolated from seawater.</title>
        <authorList>
            <person name="Wang X."/>
        </authorList>
    </citation>
    <scope>NUCLEOTIDE SEQUENCE [LARGE SCALE GENOMIC DNA]</scope>
    <source>
        <strain evidence="2 3">ATCC 23126</strain>
    </source>
</reference>
<keyword evidence="2" id="KW-0378">Hydrolase</keyword>
<dbReference type="PANTHER" id="PTHR22642:SF2">
    <property type="entry name" value="PROTEIN LONG AFTER FAR-RED 3"/>
    <property type="match status" value="1"/>
</dbReference>
<evidence type="ECO:0000259" key="1">
    <source>
        <dbReference type="Pfam" id="PF07969"/>
    </source>
</evidence>
<evidence type="ECO:0000313" key="3">
    <source>
        <dbReference type="Proteomes" id="UP000576082"/>
    </source>
</evidence>
<dbReference type="RefSeq" id="WP_169656079.1">
    <property type="nucleotide sequence ID" value="NZ_JABANE010000014.1"/>
</dbReference>
<feature type="domain" description="Amidohydrolase 3" evidence="1">
    <location>
        <begin position="75"/>
        <end position="581"/>
    </location>
</feature>
<dbReference type="PANTHER" id="PTHR22642">
    <property type="entry name" value="IMIDAZOLONEPROPIONASE"/>
    <property type="match status" value="1"/>
</dbReference>
<dbReference type="EMBL" id="JABANE010000014">
    <property type="protein sequence ID" value="NME67750.1"/>
    <property type="molecule type" value="Genomic_DNA"/>
</dbReference>
<proteinExistence type="predicted"/>
<name>A0A7X9P1J7_9BACT</name>
<protein>
    <submittedName>
        <fullName evidence="2">Amidohydrolase family protein</fullName>
    </submittedName>
</protein>
<dbReference type="SUPFAM" id="SSF51556">
    <property type="entry name" value="Metallo-dependent hydrolases"/>
    <property type="match status" value="1"/>
</dbReference>
<dbReference type="Gene3D" id="3.20.20.140">
    <property type="entry name" value="Metal-dependent hydrolases"/>
    <property type="match status" value="1"/>
</dbReference>
<dbReference type="PROSITE" id="PS51257">
    <property type="entry name" value="PROKAR_LIPOPROTEIN"/>
    <property type="match status" value="1"/>
</dbReference>
<sequence>MKKLIQFFAIIGLLPFALFTSCEKIEKADKVFLHGKIYTVNEQQKWAEAVAIKDNKIVFVGNDKEIENYINSATEVVDLGGKMMLPGFVSGHDHLISSNWMKAGVELFDAKSKEDYLQMIKEYADSHPEEPIVFGYGWNKDTYGGWPTAKELDKAVPDRPAMIFDFTIHDMWFNTKGLEAGGVTKDSPDTVPGMSYWRRNPDGSPQGVGVEIIWLEAYIKAGAWNPAKMMKESQEVLYNKSASTGMTTVINQGLITPNLMNFERYKKDMVYSFEMLDSLDKIGELKIRTFQNYVYKNSDFDVDEFVADALKLKEKYNSDRLRLHGIKIHPEGNWNSNTSLMLENFSNIDSKGVSGVGQDKLMEIHLKSNRNGLDVHTHVDGTATTRYTIDAIEASIKEGNTAARNVLQHYFWTHPDDHQRVLDMKIPVNTTPLFGSDWQGQATDAYKFMGKHRTENYYMRYTELPVHEGHNLSISADVPSSPVNLVDPLFSVEGAVTLQDPQNENSKPFPTTKTPMQVEQAIKAVTIYPAWQARMEDKIGSIEVGKYADFVILEENVFEAGLRDIADIKVHATIMDGKYTYQKENDGNLTNTGSKHKVFLPKELGCCEHGHPEHLHNH</sequence>